<evidence type="ECO:0000313" key="8">
    <source>
        <dbReference type="Proteomes" id="UP000017118"/>
    </source>
</evidence>
<dbReference type="PRINTS" id="PR00411">
    <property type="entry name" value="PNDRDTASEI"/>
</dbReference>
<evidence type="ECO:0000256" key="1">
    <source>
        <dbReference type="ARBA" id="ARBA00001974"/>
    </source>
</evidence>
<feature type="domain" description="FAD/NAD(P)-binding" evidence="6">
    <location>
        <begin position="4"/>
        <end position="194"/>
    </location>
</feature>
<dbReference type="InterPro" id="IPR050260">
    <property type="entry name" value="FAD-bd_OxRdtase"/>
</dbReference>
<organism evidence="7 8">
    <name type="scientific">Clostridium saccharobutylicum DSM 13864</name>
    <dbReference type="NCBI Taxonomy" id="1345695"/>
    <lineage>
        <taxon>Bacteria</taxon>
        <taxon>Bacillati</taxon>
        <taxon>Bacillota</taxon>
        <taxon>Clostridia</taxon>
        <taxon>Eubacteriales</taxon>
        <taxon>Clostridiaceae</taxon>
        <taxon>Clostridium</taxon>
    </lineage>
</organism>
<dbReference type="Gene3D" id="3.50.50.60">
    <property type="entry name" value="FAD/NAD(P)-binding domain"/>
    <property type="match status" value="2"/>
</dbReference>
<keyword evidence="5" id="KW-0676">Redox-active center</keyword>
<protein>
    <submittedName>
        <fullName evidence="7">Coenzyme A disulfide reductase Cdr</fullName>
        <ecNumber evidence="7">1.8.1.14</ecNumber>
    </submittedName>
</protein>
<evidence type="ECO:0000256" key="3">
    <source>
        <dbReference type="ARBA" id="ARBA00022827"/>
    </source>
</evidence>
<dbReference type="PANTHER" id="PTHR43429:SF1">
    <property type="entry name" value="NAD(P)H SULFUR OXIDOREDUCTASE (COA-DEPENDENT)"/>
    <property type="match status" value="1"/>
</dbReference>
<dbReference type="InterPro" id="IPR036188">
    <property type="entry name" value="FAD/NAD-bd_sf"/>
</dbReference>
<dbReference type="PRINTS" id="PR00368">
    <property type="entry name" value="FADPNR"/>
</dbReference>
<dbReference type="InterPro" id="IPR023753">
    <property type="entry name" value="FAD/NAD-binding_dom"/>
</dbReference>
<dbReference type="HOGENOM" id="CLU_003291_2_0_9"/>
<dbReference type="PATRIC" id="fig|1345695.10.peg.2300"/>
<dbReference type="SUPFAM" id="SSF51905">
    <property type="entry name" value="FAD/NAD(P)-binding domain"/>
    <property type="match status" value="1"/>
</dbReference>
<keyword evidence="4 7" id="KW-0560">Oxidoreductase</keyword>
<keyword evidence="8" id="KW-1185">Reference proteome</keyword>
<comment type="cofactor">
    <cofactor evidence="1">
        <name>FAD</name>
        <dbReference type="ChEBI" id="CHEBI:57692"/>
    </cofactor>
</comment>
<evidence type="ECO:0000256" key="4">
    <source>
        <dbReference type="ARBA" id="ARBA00023002"/>
    </source>
</evidence>
<dbReference type="EC" id="1.8.1.14" evidence="7"/>
<keyword evidence="3" id="KW-0274">FAD</keyword>
<dbReference type="GO" id="GO:0050451">
    <property type="term" value="F:CoA-disulfide reductase (NADPH) activity"/>
    <property type="evidence" value="ECO:0007669"/>
    <property type="project" value="UniProtKB-EC"/>
</dbReference>
<sequence length="198" mass="22024">MKKKILIVGGVAGGASAAARLRRLSEEDEIIMFERGPHVSFSNYALPYHLSGIIDEADRLVLMSPEKFLVQYNIKARVNNEVLSINKEDKYVTVKNLLTDETYKESYDKLVLSPGAKPIVPNIPGIEEVNIFTIRNVVDIDKLNKYVKSVDTKDVAVIGGGYIGVEAAENLREAGYNVALIEATNQILRTFDYDMVIC</sequence>
<proteinExistence type="predicted"/>
<gene>
    <name evidence="7" type="primary">cdr2</name>
    <name evidence="7" type="ORF">CLSA_c23160</name>
</gene>
<name>U5MUE9_CLOSA</name>
<reference evidence="7 8" key="1">
    <citation type="journal article" date="2013" name="Genome Announc.">
        <title>Complete Genome Sequence of the Solvent Producer Clostridium saccharobutylicum NCP262 (DSM 13864).</title>
        <authorList>
            <person name="Poehlein A."/>
            <person name="Hartwich K."/>
            <person name="Krabben P."/>
            <person name="Ehrenreich A."/>
            <person name="Liebl W."/>
            <person name="Durre P."/>
            <person name="Gottschalk G."/>
            <person name="Daniel R."/>
        </authorList>
    </citation>
    <scope>NUCLEOTIDE SEQUENCE [LARGE SCALE GENOMIC DNA]</scope>
    <source>
        <strain evidence="7">DSM 13864</strain>
    </source>
</reference>
<keyword evidence="2" id="KW-0285">Flavoprotein</keyword>
<dbReference type="AlphaFoldDB" id="U5MUE9"/>
<dbReference type="PANTHER" id="PTHR43429">
    <property type="entry name" value="PYRIDINE NUCLEOTIDE-DISULFIDE OXIDOREDUCTASE DOMAIN-CONTAINING"/>
    <property type="match status" value="1"/>
</dbReference>
<evidence type="ECO:0000259" key="6">
    <source>
        <dbReference type="Pfam" id="PF07992"/>
    </source>
</evidence>
<accession>U5MUE9</accession>
<evidence type="ECO:0000313" key="7">
    <source>
        <dbReference type="EMBL" id="AGX43291.1"/>
    </source>
</evidence>
<dbReference type="EMBL" id="CP006721">
    <property type="protein sequence ID" value="AGX43291.1"/>
    <property type="molecule type" value="Genomic_DNA"/>
</dbReference>
<dbReference type="Proteomes" id="UP000017118">
    <property type="component" value="Chromosome"/>
</dbReference>
<dbReference type="eggNOG" id="COG0446">
    <property type="taxonomic scope" value="Bacteria"/>
</dbReference>
<evidence type="ECO:0000256" key="2">
    <source>
        <dbReference type="ARBA" id="ARBA00022630"/>
    </source>
</evidence>
<dbReference type="Pfam" id="PF07992">
    <property type="entry name" value="Pyr_redox_2"/>
    <property type="match status" value="1"/>
</dbReference>
<dbReference type="KEGG" id="csb:CLSA_c23160"/>
<evidence type="ECO:0000256" key="5">
    <source>
        <dbReference type="ARBA" id="ARBA00023284"/>
    </source>
</evidence>